<dbReference type="AlphaFoldDB" id="A0AAV1JQU7"/>
<dbReference type="InterPro" id="IPR015947">
    <property type="entry name" value="PUA-like_sf"/>
</dbReference>
<evidence type="ECO:0008006" key="3">
    <source>
        <dbReference type="Google" id="ProtNLM"/>
    </source>
</evidence>
<dbReference type="SUPFAM" id="SSF88697">
    <property type="entry name" value="PUA domain-like"/>
    <property type="match status" value="1"/>
</dbReference>
<sequence length="175" mass="20144">METIEHIKLWLEETPDHTCFRVNKLRNFDENELKRILTAQSYELKSTQLPHYYFLKPDCLIIDRWPDNIIVNSGSHEVIVDPSCGAAVLRGSNVFAPGVMGLASDCKLDEVVKIFSDIDGKCKRGLKIEYTGRKQYVGCGYLKKLRCSLFDDGIQPRQWHRCPNIISRFQASCFE</sequence>
<accession>A0AAV1JQU7</accession>
<dbReference type="Proteomes" id="UP001497472">
    <property type="component" value="Unassembled WGS sequence"/>
</dbReference>
<evidence type="ECO:0000313" key="2">
    <source>
        <dbReference type="Proteomes" id="UP001497472"/>
    </source>
</evidence>
<evidence type="ECO:0000313" key="1">
    <source>
        <dbReference type="EMBL" id="CAK1551079.1"/>
    </source>
</evidence>
<reference evidence="1 2" key="1">
    <citation type="submission" date="2023-11" db="EMBL/GenBank/DDBJ databases">
        <authorList>
            <person name="Okamura Y."/>
        </authorList>
    </citation>
    <scope>NUCLEOTIDE SEQUENCE [LARGE SCALE GENOMIC DNA]</scope>
</reference>
<comment type="caution">
    <text evidence="1">The sequence shown here is derived from an EMBL/GenBank/DDBJ whole genome shotgun (WGS) entry which is preliminary data.</text>
</comment>
<dbReference type="EMBL" id="CAVLEF010000122">
    <property type="protein sequence ID" value="CAK1551079.1"/>
    <property type="molecule type" value="Genomic_DNA"/>
</dbReference>
<proteinExistence type="predicted"/>
<dbReference type="Gene3D" id="2.30.130.10">
    <property type="entry name" value="PUA domain"/>
    <property type="match status" value="1"/>
</dbReference>
<name>A0AAV1JQU7_9NEOP</name>
<dbReference type="PROSITE" id="PS50890">
    <property type="entry name" value="PUA"/>
    <property type="match status" value="1"/>
</dbReference>
<gene>
    <name evidence="1" type="ORF">LNINA_LOCUS10253</name>
</gene>
<keyword evidence="2" id="KW-1185">Reference proteome</keyword>
<dbReference type="CDD" id="cd21150">
    <property type="entry name" value="PUA_NSun6-like"/>
    <property type="match status" value="1"/>
</dbReference>
<protein>
    <recommendedName>
        <fullName evidence="3">PUA domain-containing protein</fullName>
    </recommendedName>
</protein>
<organism evidence="1 2">
    <name type="scientific">Leptosia nina</name>
    <dbReference type="NCBI Taxonomy" id="320188"/>
    <lineage>
        <taxon>Eukaryota</taxon>
        <taxon>Metazoa</taxon>
        <taxon>Ecdysozoa</taxon>
        <taxon>Arthropoda</taxon>
        <taxon>Hexapoda</taxon>
        <taxon>Insecta</taxon>
        <taxon>Pterygota</taxon>
        <taxon>Neoptera</taxon>
        <taxon>Endopterygota</taxon>
        <taxon>Lepidoptera</taxon>
        <taxon>Glossata</taxon>
        <taxon>Ditrysia</taxon>
        <taxon>Papilionoidea</taxon>
        <taxon>Pieridae</taxon>
        <taxon>Pierinae</taxon>
        <taxon>Leptosia</taxon>
    </lineage>
</organism>
<dbReference type="InterPro" id="IPR036974">
    <property type="entry name" value="PUA_sf"/>
</dbReference>
<dbReference type="GO" id="GO:0003723">
    <property type="term" value="F:RNA binding"/>
    <property type="evidence" value="ECO:0007669"/>
    <property type="project" value="InterPro"/>
</dbReference>